<dbReference type="SUPFAM" id="SSF89796">
    <property type="entry name" value="CoA-transferase family III (CaiB/BaiF)"/>
    <property type="match status" value="1"/>
</dbReference>
<dbReference type="EMBL" id="PDJQ01000001">
    <property type="protein sequence ID" value="PFG74509.1"/>
    <property type="molecule type" value="Genomic_DNA"/>
</dbReference>
<comment type="caution">
    <text evidence="2">The sequence shown here is derived from an EMBL/GenBank/DDBJ whole genome shotgun (WGS) entry which is preliminary data.</text>
</comment>
<evidence type="ECO:0000313" key="3">
    <source>
        <dbReference type="Proteomes" id="UP000223071"/>
    </source>
</evidence>
<dbReference type="Gene3D" id="3.40.50.10540">
    <property type="entry name" value="Crotonobetainyl-coa:carnitine coa-transferase, domain 1"/>
    <property type="match status" value="1"/>
</dbReference>
<dbReference type="Gene3D" id="3.30.1540.10">
    <property type="entry name" value="formyl-coa transferase, domain 3"/>
    <property type="match status" value="1"/>
</dbReference>
<keyword evidence="3" id="KW-1185">Reference proteome</keyword>
<keyword evidence="1 2" id="KW-0808">Transferase</keyword>
<dbReference type="Proteomes" id="UP000223071">
    <property type="component" value="Unassembled WGS sequence"/>
</dbReference>
<evidence type="ECO:0000313" key="2">
    <source>
        <dbReference type="EMBL" id="PFG74509.1"/>
    </source>
</evidence>
<dbReference type="AlphaFoldDB" id="A0A2A9HI64"/>
<proteinExistence type="predicted"/>
<dbReference type="InterPro" id="IPR003673">
    <property type="entry name" value="CoA-Trfase_fam_III"/>
</dbReference>
<name>A0A2A9HI64_TEPT2</name>
<evidence type="ECO:0000256" key="1">
    <source>
        <dbReference type="ARBA" id="ARBA00022679"/>
    </source>
</evidence>
<organism evidence="2 3">
    <name type="scientific">Tepidiforma thermophila (strain KCTC 52669 / CGMCC 1.13589 / G233)</name>
    <dbReference type="NCBI Taxonomy" id="2761530"/>
    <lineage>
        <taxon>Bacteria</taxon>
        <taxon>Bacillati</taxon>
        <taxon>Chloroflexota</taxon>
        <taxon>Tepidiformia</taxon>
        <taxon>Tepidiformales</taxon>
        <taxon>Tepidiformaceae</taxon>
        <taxon>Tepidiforma</taxon>
    </lineage>
</organism>
<accession>A0A2A9HI64</accession>
<reference evidence="2 3" key="1">
    <citation type="submission" date="2017-09" db="EMBL/GenBank/DDBJ databases">
        <title>Sequencing the genomes of two abundant thermophiles in Great Basin hot springs: Thermocrinis jamiesonii and novel Chloroflexi Thermoflexus hugenholtzii.</title>
        <authorList>
            <person name="Hedlund B."/>
        </authorList>
    </citation>
    <scope>NUCLEOTIDE SEQUENCE [LARGE SCALE GENOMIC DNA]</scope>
    <source>
        <strain evidence="2 3">G233</strain>
    </source>
</reference>
<dbReference type="Pfam" id="PF02515">
    <property type="entry name" value="CoA_transf_3"/>
    <property type="match status" value="1"/>
</dbReference>
<dbReference type="InterPro" id="IPR044855">
    <property type="entry name" value="CoA-Trfase_III_dom3_sf"/>
</dbReference>
<protein>
    <submittedName>
        <fullName evidence="2">Crotonobetainyl-CoA:carnitine CoA-transferase CaiB-like acyl-CoA transferase</fullName>
    </submittedName>
</protein>
<dbReference type="PANTHER" id="PTHR48207">
    <property type="entry name" value="SUCCINATE--HYDROXYMETHYLGLUTARATE COA-TRANSFERASE"/>
    <property type="match status" value="1"/>
</dbReference>
<dbReference type="PANTHER" id="PTHR48207:SF3">
    <property type="entry name" value="SUCCINATE--HYDROXYMETHYLGLUTARATE COA-TRANSFERASE"/>
    <property type="match status" value="1"/>
</dbReference>
<dbReference type="RefSeq" id="WP_133117573.1">
    <property type="nucleotide sequence ID" value="NZ_PDJQ01000001.1"/>
</dbReference>
<dbReference type="GO" id="GO:0008410">
    <property type="term" value="F:CoA-transferase activity"/>
    <property type="evidence" value="ECO:0007669"/>
    <property type="project" value="TreeGrafter"/>
</dbReference>
<dbReference type="InterPro" id="IPR050483">
    <property type="entry name" value="CoA-transferase_III_domain"/>
</dbReference>
<gene>
    <name evidence="2" type="ORF">A9A59_1742</name>
</gene>
<sequence length="401" mass="44308">MQALDDVRVLDLTHHIAGPYATRLLADLGADVIKVEKPGGDIARMLPPFKGGEPHPERSGLFFYLNCNKRSVVLDLREPAGKAALEALAKRSHIVVESFAPGTLDRLGVGLDFFRRINPSLPVVSISNFGQTGPYRDYRLSELTLYGFAGEMYSMGLTEREPVKMAGTAALFESGAAASVAIMAALWAAKRFGIGQHVDISLAETHFGGVDRRHATAIAYQFSGRKTIRAAGGGAGMPQGIYPCADGYVEFTNAALRPDRVDDMLGHPDWNQQPQFQDPVKRLDPYVIEEWNTYFLTWCLERTKREIWAEARRAKVLCGPLFSMEDLFEDEHFRGRGFWAHTRHPELGDVEFPGRPFIMGKGGWKLRRPAPLLGQHTEEVLREAGLDDATIAQVCAAGGAR</sequence>
<dbReference type="InterPro" id="IPR023606">
    <property type="entry name" value="CoA-Trfase_III_dom_1_sf"/>
</dbReference>